<evidence type="ECO:0000256" key="5">
    <source>
        <dbReference type="ARBA" id="ARBA00022833"/>
    </source>
</evidence>
<dbReference type="CDD" id="cd15613">
    <property type="entry name" value="PHD_AL_plant"/>
    <property type="match status" value="1"/>
</dbReference>
<comment type="subunit">
    <text evidence="15">Interacts with H3K4me3 and to a lesser extent with H3K4me2.</text>
</comment>
<dbReference type="GO" id="GO:0042393">
    <property type="term" value="F:histone binding"/>
    <property type="evidence" value="ECO:0007669"/>
    <property type="project" value="UniProtKB-UniRule"/>
</dbReference>
<dbReference type="GO" id="GO:0006325">
    <property type="term" value="P:chromatin organization"/>
    <property type="evidence" value="ECO:0007669"/>
    <property type="project" value="UniProtKB-UniRule"/>
</dbReference>
<keyword evidence="5 15" id="KW-0862">Zinc</keyword>
<keyword evidence="10 14" id="KW-0804">Transcription</keyword>
<dbReference type="InterPro" id="IPR019787">
    <property type="entry name" value="Znf_PHD-finger"/>
</dbReference>
<dbReference type="PANTHER" id="PTHR12321">
    <property type="entry name" value="CPG BINDING PROTEIN"/>
    <property type="match status" value="1"/>
</dbReference>
<evidence type="ECO:0000256" key="3">
    <source>
        <dbReference type="ARBA" id="ARBA00022723"/>
    </source>
</evidence>
<comment type="similarity">
    <text evidence="2 15">Belongs to the Alfin family.</text>
</comment>
<dbReference type="InterPro" id="IPR019786">
    <property type="entry name" value="Zinc_finger_PHD-type_CS"/>
</dbReference>
<feature type="compositionally biased region" description="Low complexity" evidence="16">
    <location>
        <begin position="518"/>
        <end position="527"/>
    </location>
</feature>
<organism evidence="18 19">
    <name type="scientific">Rhododendron griersonianum</name>
    <dbReference type="NCBI Taxonomy" id="479676"/>
    <lineage>
        <taxon>Eukaryota</taxon>
        <taxon>Viridiplantae</taxon>
        <taxon>Streptophyta</taxon>
        <taxon>Embryophyta</taxon>
        <taxon>Tracheophyta</taxon>
        <taxon>Spermatophyta</taxon>
        <taxon>Magnoliopsida</taxon>
        <taxon>eudicotyledons</taxon>
        <taxon>Gunneridae</taxon>
        <taxon>Pentapetalae</taxon>
        <taxon>asterids</taxon>
        <taxon>Ericales</taxon>
        <taxon>Ericaceae</taxon>
        <taxon>Ericoideae</taxon>
        <taxon>Rhodoreae</taxon>
        <taxon>Rhododendron</taxon>
    </lineage>
</organism>
<dbReference type="InterPro" id="IPR018362">
    <property type="entry name" value="CCAAT-binding_factor_CS"/>
</dbReference>
<keyword evidence="8 14" id="KW-0238">DNA-binding</keyword>
<evidence type="ECO:0000256" key="16">
    <source>
        <dbReference type="SAM" id="MobiDB-lite"/>
    </source>
</evidence>
<feature type="compositionally biased region" description="Acidic residues" evidence="16">
    <location>
        <begin position="547"/>
        <end position="558"/>
    </location>
</feature>
<evidence type="ECO:0000256" key="14">
    <source>
        <dbReference type="RuleBase" id="RU367155"/>
    </source>
</evidence>
<dbReference type="SMART" id="SM00249">
    <property type="entry name" value="PHD"/>
    <property type="match status" value="1"/>
</dbReference>
<reference evidence="18" key="1">
    <citation type="submission" date="2020-08" db="EMBL/GenBank/DDBJ databases">
        <title>Plant Genome Project.</title>
        <authorList>
            <person name="Zhang R.-G."/>
        </authorList>
    </citation>
    <scope>NUCLEOTIDE SEQUENCE</scope>
    <source>
        <strain evidence="18">WSP0</strain>
        <tissue evidence="18">Leaf</tissue>
    </source>
</reference>
<dbReference type="GO" id="GO:0000976">
    <property type="term" value="F:transcription cis-regulatory region binding"/>
    <property type="evidence" value="ECO:0007669"/>
    <property type="project" value="TreeGrafter"/>
</dbReference>
<comment type="function">
    <text evidence="15">Histone-binding component that specifically recognizes H3 tails trimethylated on 'Lys-4' (H3K4me3), which mark transcription start sites of virtually all active genes.</text>
</comment>
<dbReference type="InterPro" id="IPR045104">
    <property type="entry name" value="Alfin"/>
</dbReference>
<comment type="subunit">
    <text evidence="12">Heterotrimeric transcription factor composed of three components, NF-YA, NF-YB and NF-YC. NF-YB and NF-YC must interact and dimerize for NF-YA association and DNA binding.</text>
</comment>
<sequence length="620" mass="69144">MQDYYKKDCDLSSAHSMAPRVAGCASWWTSAASQVEQSSLSKNLSLNIATPNQHGHVTKQMGFQFHDQDSSSTQSTGQSYHEVASVEESNHCGQSIFSTQLGTELPWLMELVDLLQLPPVFSKKVEGLMVDFWKLKVGHNGTQGKLEVGQVKSDVSMGTEECLLPPSHVGYRQSFACIPLSYTDPYYNGLLAAYGPQAMIHSPQMLGMANARVPLPLDLPQDEPIYVNAKQYRAILRRRQYRAKLEAQNKLSKARKPYLHESRHLHALKRARGSGGRFLNTKKLQDCNSNDGMTNGHDKSGPNRLSLTSMSESEVHPPDNYKDGASTTSCSDITSASNSNSFSHQHEFRFSLYPPCIGGAMQSGRMDGGAQYNPRTVEEVFRDFKGRRAGMIKALTSDVEEFYQQCDPEKENLCLYGFPSEQWEVNLPAEEVPPELPEPALGINFARDGMQEKDWLSLVAVHSDAWLLSVAFYFGARFGFDKADRKRLFNMINDLPTVFEVVTGAAKKQQKEKLSVPNNSGNKSKSNSKAEHGSDSQGKFSKPQPKDEEEGLDEEDEDEHGETLCGACGENYASDEFWICCDICEKWFHGKCVKITPARAEHIKQYKCPSCSGSNKRARP</sequence>
<protein>
    <recommendedName>
        <fullName evidence="14 15">Multifunctional fusion protein</fullName>
    </recommendedName>
    <domain>
        <recommendedName>
            <fullName evidence="14">Nuclear transcription factor Y subunit</fullName>
        </recommendedName>
    </domain>
    <domain>
        <recommendedName>
            <fullName evidence="15">PHD finger protein ALFIN-LIKE</fullName>
        </recommendedName>
    </domain>
</protein>
<evidence type="ECO:0000256" key="15">
    <source>
        <dbReference type="RuleBase" id="RU369089"/>
    </source>
</evidence>
<keyword evidence="4 13" id="KW-0863">Zinc-finger</keyword>
<dbReference type="InterPro" id="IPR001965">
    <property type="entry name" value="Znf_PHD"/>
</dbReference>
<feature type="region of interest" description="Disordered" evidence="16">
    <location>
        <begin position="278"/>
        <end position="338"/>
    </location>
</feature>
<dbReference type="Pfam" id="PF02045">
    <property type="entry name" value="CBFB_NFYA"/>
    <property type="match status" value="1"/>
</dbReference>
<dbReference type="InterPro" id="IPR013083">
    <property type="entry name" value="Znf_RING/FYVE/PHD"/>
</dbReference>
<dbReference type="PROSITE" id="PS50016">
    <property type="entry name" value="ZF_PHD_2"/>
    <property type="match status" value="1"/>
</dbReference>
<feature type="compositionally biased region" description="Basic and acidic residues" evidence="16">
    <location>
        <begin position="313"/>
        <end position="322"/>
    </location>
</feature>
<keyword evidence="3 15" id="KW-0479">Metal-binding</keyword>
<comment type="domain">
    <text evidence="15">The PHD-type zinc finger mediates the binding to H3K4me3.</text>
</comment>
<evidence type="ECO:0000313" key="19">
    <source>
        <dbReference type="Proteomes" id="UP000823749"/>
    </source>
</evidence>
<keyword evidence="6 15" id="KW-0156">Chromatin regulator</keyword>
<dbReference type="PANTHER" id="PTHR12321:SF98">
    <property type="entry name" value="PHD FINGER PROTEIN ALFIN-LIKE 5"/>
    <property type="match status" value="1"/>
</dbReference>
<comment type="caution">
    <text evidence="18">The sequence shown here is derived from an EMBL/GenBank/DDBJ whole genome shotgun (WGS) entry which is preliminary data.</text>
</comment>
<keyword evidence="9" id="KW-0010">Activator</keyword>
<feature type="compositionally biased region" description="Polar residues" evidence="16">
    <location>
        <begin position="325"/>
        <end position="338"/>
    </location>
</feature>
<comment type="subcellular location">
    <subcellularLocation>
        <location evidence="1 14">Nucleus</location>
    </subcellularLocation>
</comment>
<dbReference type="EMBL" id="JACTNZ010000008">
    <property type="protein sequence ID" value="KAG5537942.1"/>
    <property type="molecule type" value="Genomic_DNA"/>
</dbReference>
<dbReference type="PROSITE" id="PS01359">
    <property type="entry name" value="ZF_PHD_1"/>
    <property type="match status" value="1"/>
</dbReference>
<dbReference type="GO" id="GO:0003712">
    <property type="term" value="F:transcription coregulator activity"/>
    <property type="evidence" value="ECO:0007669"/>
    <property type="project" value="TreeGrafter"/>
</dbReference>
<evidence type="ECO:0000259" key="17">
    <source>
        <dbReference type="PROSITE" id="PS50016"/>
    </source>
</evidence>
<keyword evidence="11 14" id="KW-0539">Nucleus</keyword>
<evidence type="ECO:0000256" key="11">
    <source>
        <dbReference type="ARBA" id="ARBA00023242"/>
    </source>
</evidence>
<evidence type="ECO:0000256" key="12">
    <source>
        <dbReference type="ARBA" id="ARBA00025911"/>
    </source>
</evidence>
<keyword evidence="19" id="KW-1185">Reference proteome</keyword>
<evidence type="ECO:0000256" key="2">
    <source>
        <dbReference type="ARBA" id="ARBA00010445"/>
    </source>
</evidence>
<feature type="domain" description="PHD-type" evidence="17">
    <location>
        <begin position="562"/>
        <end position="614"/>
    </location>
</feature>
<proteinExistence type="inferred from homology"/>
<dbReference type="InterPro" id="IPR011011">
    <property type="entry name" value="Znf_FYVE_PHD"/>
</dbReference>
<dbReference type="AlphaFoldDB" id="A0AAV6J9Z9"/>
<dbReference type="Gene3D" id="3.30.40.10">
    <property type="entry name" value="Zinc/RING finger domain, C3HC4 (zinc finger)"/>
    <property type="match status" value="1"/>
</dbReference>
<evidence type="ECO:0000256" key="7">
    <source>
        <dbReference type="ARBA" id="ARBA00023015"/>
    </source>
</evidence>
<dbReference type="Proteomes" id="UP000823749">
    <property type="component" value="Chromosome 8"/>
</dbReference>
<comment type="function">
    <text evidence="14">Component of the sequence-specific heterotrimeric transcription factor (NF-Y) which specifically recognizes a 5'-CCAAT-3' box motif found in the promoters of its target genes.</text>
</comment>
<feature type="compositionally biased region" description="Polar residues" evidence="16">
    <location>
        <begin position="303"/>
        <end position="312"/>
    </location>
</feature>
<evidence type="ECO:0000256" key="1">
    <source>
        <dbReference type="ARBA" id="ARBA00004123"/>
    </source>
</evidence>
<dbReference type="Pfam" id="PF12165">
    <property type="entry name" value="Alfin"/>
    <property type="match status" value="1"/>
</dbReference>
<evidence type="ECO:0000313" key="18">
    <source>
        <dbReference type="EMBL" id="KAG5537942.1"/>
    </source>
</evidence>
<dbReference type="PROSITE" id="PS00686">
    <property type="entry name" value="NFYA_HAP2_1"/>
    <property type="match status" value="1"/>
</dbReference>
<dbReference type="InterPro" id="IPR044104">
    <property type="entry name" value="PHD_AL_plant"/>
</dbReference>
<gene>
    <name evidence="18" type="ORF">RHGRI_025137</name>
</gene>
<feature type="region of interest" description="Disordered" evidence="16">
    <location>
        <begin position="510"/>
        <end position="558"/>
    </location>
</feature>
<accession>A0AAV6J9Z9</accession>
<dbReference type="GO" id="GO:0008270">
    <property type="term" value="F:zinc ion binding"/>
    <property type="evidence" value="ECO:0007669"/>
    <property type="project" value="UniProtKB-KW"/>
</dbReference>
<evidence type="ECO:0000256" key="10">
    <source>
        <dbReference type="ARBA" id="ARBA00023163"/>
    </source>
</evidence>
<dbReference type="InterPro" id="IPR001289">
    <property type="entry name" value="NFYA"/>
</dbReference>
<dbReference type="GO" id="GO:0003700">
    <property type="term" value="F:DNA-binding transcription factor activity"/>
    <property type="evidence" value="ECO:0007669"/>
    <property type="project" value="UniProtKB-UniRule"/>
</dbReference>
<dbReference type="SMART" id="SM00521">
    <property type="entry name" value="CBF"/>
    <property type="match status" value="1"/>
</dbReference>
<keyword evidence="7 14" id="KW-0805">Transcription regulation</keyword>
<dbReference type="GO" id="GO:0016602">
    <property type="term" value="C:CCAAT-binding factor complex"/>
    <property type="evidence" value="ECO:0007669"/>
    <property type="project" value="InterPro"/>
</dbReference>
<dbReference type="Pfam" id="PF00628">
    <property type="entry name" value="PHD"/>
    <property type="match status" value="1"/>
</dbReference>
<evidence type="ECO:0000256" key="8">
    <source>
        <dbReference type="ARBA" id="ARBA00023125"/>
    </source>
</evidence>
<evidence type="ECO:0000256" key="13">
    <source>
        <dbReference type="PROSITE-ProRule" id="PRU00146"/>
    </source>
</evidence>
<dbReference type="PRINTS" id="PR00616">
    <property type="entry name" value="CCAATSUBUNTB"/>
</dbReference>
<dbReference type="InterPro" id="IPR021998">
    <property type="entry name" value="Alfin_N"/>
</dbReference>
<evidence type="ECO:0000256" key="6">
    <source>
        <dbReference type="ARBA" id="ARBA00022853"/>
    </source>
</evidence>
<comment type="similarity">
    <text evidence="14">Belongs to the NFYA/HAP2 subunit family.</text>
</comment>
<dbReference type="PROSITE" id="PS51152">
    <property type="entry name" value="NFYA_HAP2_2"/>
    <property type="match status" value="1"/>
</dbReference>
<dbReference type="Gene3D" id="6.10.250.2430">
    <property type="match status" value="1"/>
</dbReference>
<dbReference type="FunFam" id="3.30.40.10:FF:000306">
    <property type="entry name" value="PHD finger alfin-like protein"/>
    <property type="match status" value="1"/>
</dbReference>
<dbReference type="SUPFAM" id="SSF57903">
    <property type="entry name" value="FYVE/PHD zinc finger"/>
    <property type="match status" value="1"/>
</dbReference>
<evidence type="ECO:0000256" key="4">
    <source>
        <dbReference type="ARBA" id="ARBA00022771"/>
    </source>
</evidence>
<evidence type="ECO:0000256" key="9">
    <source>
        <dbReference type="ARBA" id="ARBA00023159"/>
    </source>
</evidence>
<name>A0AAV6J9Z9_9ERIC</name>